<dbReference type="Pfam" id="PF12146">
    <property type="entry name" value="Hydrolase_4"/>
    <property type="match status" value="1"/>
</dbReference>
<dbReference type="SUPFAM" id="SSF53474">
    <property type="entry name" value="alpha/beta-Hydrolases"/>
    <property type="match status" value="1"/>
</dbReference>
<gene>
    <name evidence="3" type="ORF">RGR602_CH01628</name>
</gene>
<feature type="domain" description="Serine aminopeptidase S33" evidence="2">
    <location>
        <begin position="90"/>
        <end position="193"/>
    </location>
</feature>
<dbReference type="HOGENOM" id="CLU_029375_2_1_5"/>
<name>A0A0B4X376_9HYPH</name>
<dbReference type="PANTHER" id="PTHR12277:SF81">
    <property type="entry name" value="PROTEIN ABHD13"/>
    <property type="match status" value="1"/>
</dbReference>
<organism evidence="3 4">
    <name type="scientific">Rhizobium gallicum bv. gallicum R602sp</name>
    <dbReference type="NCBI Taxonomy" id="1041138"/>
    <lineage>
        <taxon>Bacteria</taxon>
        <taxon>Pseudomonadati</taxon>
        <taxon>Pseudomonadota</taxon>
        <taxon>Alphaproteobacteria</taxon>
        <taxon>Hyphomicrobiales</taxon>
        <taxon>Rhizobiaceae</taxon>
        <taxon>Rhizobium/Agrobacterium group</taxon>
        <taxon>Rhizobium</taxon>
    </lineage>
</organism>
<dbReference type="PANTHER" id="PTHR12277">
    <property type="entry name" value="ALPHA/BETA HYDROLASE DOMAIN-CONTAINING PROTEIN"/>
    <property type="match status" value="1"/>
</dbReference>
<evidence type="ECO:0000256" key="1">
    <source>
        <dbReference type="SAM" id="Phobius"/>
    </source>
</evidence>
<dbReference type="InterPro" id="IPR029058">
    <property type="entry name" value="AB_hydrolase_fold"/>
</dbReference>
<keyword evidence="1" id="KW-1133">Transmembrane helix</keyword>
<evidence type="ECO:0000313" key="3">
    <source>
        <dbReference type="EMBL" id="AJD40972.1"/>
    </source>
</evidence>
<keyword evidence="3" id="KW-0378">Hydrolase</keyword>
<reference evidence="3 4" key="1">
    <citation type="submission" date="2013-11" db="EMBL/GenBank/DDBJ databases">
        <title>Complete genome sequence of Rhizobium gallicum bv. gallicum R602.</title>
        <authorList>
            <person name="Bustos P."/>
            <person name="Santamaria R.I."/>
            <person name="Lozano L."/>
            <person name="Acosta J.L."/>
            <person name="Ormeno-Orrillo E."/>
            <person name="Rogel M.A."/>
            <person name="Romero D."/>
            <person name="Cevallos M.A."/>
            <person name="Martinez-Romero E."/>
            <person name="Gonzalez V."/>
        </authorList>
    </citation>
    <scope>NUCLEOTIDE SEQUENCE [LARGE SCALE GENOMIC DNA]</scope>
    <source>
        <strain evidence="3 4">R602</strain>
    </source>
</reference>
<dbReference type="KEGG" id="rga:RGR602_CH01628"/>
<dbReference type="Gene3D" id="3.40.50.1820">
    <property type="entry name" value="alpha/beta hydrolase"/>
    <property type="match status" value="1"/>
</dbReference>
<evidence type="ECO:0000313" key="4">
    <source>
        <dbReference type="Proteomes" id="UP000031368"/>
    </source>
</evidence>
<dbReference type="GO" id="GO:0016787">
    <property type="term" value="F:hydrolase activity"/>
    <property type="evidence" value="ECO:0007669"/>
    <property type="project" value="UniProtKB-KW"/>
</dbReference>
<proteinExistence type="predicted"/>
<keyword evidence="1" id="KW-0472">Membrane</keyword>
<feature type="transmembrane region" description="Helical" evidence="1">
    <location>
        <begin position="20"/>
        <end position="44"/>
    </location>
</feature>
<dbReference type="Proteomes" id="UP000031368">
    <property type="component" value="Chromosome"/>
</dbReference>
<sequence length="287" mass="31157">MWRLGPNEMKATRGHAAVSVTTLLVILPLMAAFVYSALVGLVYFSQRALLFPGATAAPTPERARWGENVYIQTPDGEVLHGLYSQGESDKPCVLLFFGNGDLVDNYGFVARALAARGVGMLAISYRGYPGSTGSPSEEGLLTDGIAAFDWLSVRSTSKIIVLGRSLGTGVAVDTAGQRPAFGVILVSPYLSVVSVAQMHYPLFPVALLIKDPFRSDLKIAKVRQPKLFIHGRRDESIPLSSGEALYRIAPEPKQMLIYDDSGHNDIFNDSMVGDVILFIETLRRDVP</sequence>
<keyword evidence="4" id="KW-1185">Reference proteome</keyword>
<dbReference type="InterPro" id="IPR022742">
    <property type="entry name" value="Hydrolase_4"/>
</dbReference>
<dbReference type="AlphaFoldDB" id="A0A0B4X376"/>
<dbReference type="EMBL" id="CP006877">
    <property type="protein sequence ID" value="AJD40972.1"/>
    <property type="molecule type" value="Genomic_DNA"/>
</dbReference>
<keyword evidence="1" id="KW-0812">Transmembrane</keyword>
<accession>A0A0B4X376</accession>
<protein>
    <submittedName>
        <fullName evidence="3">Alpha/beta hydrolase family protein</fullName>
    </submittedName>
</protein>
<evidence type="ECO:0000259" key="2">
    <source>
        <dbReference type="Pfam" id="PF12146"/>
    </source>
</evidence>